<comment type="caution">
    <text evidence="4">The sequence shown here is derived from an EMBL/GenBank/DDBJ whole genome shotgun (WGS) entry which is preliminary data.</text>
</comment>
<evidence type="ECO:0000256" key="3">
    <source>
        <dbReference type="SAM" id="SignalP"/>
    </source>
</evidence>
<feature type="region of interest" description="Disordered" evidence="2">
    <location>
        <begin position="378"/>
        <end position="411"/>
    </location>
</feature>
<proteinExistence type="predicted"/>
<keyword evidence="1" id="KW-0175">Coiled coil</keyword>
<evidence type="ECO:0000256" key="1">
    <source>
        <dbReference type="SAM" id="Coils"/>
    </source>
</evidence>
<sequence>MEQRAMLASLVVFLQVVTIASGDVIPKTRARPLELPAMRKLDTIGGPCDSEFMAYLMACGSEMYTNPSQCPAACDSSAEEEKKVQAIKEREQEEARLGRIVRTSVKALCESALGRKVNIPEDEDGEVAKRRRELEDLRATSSVETSASRLEALRKEKGTLLRMTNQEGKEERLLKEIAELRGRKEPGASTEGKQDEIMALQLQVKELSDFRTALEQKNAEVSALKSENSHLKKDFSNLREDFILLRRCLGWERDRSEGSGNVQGAHGENGCLHIRLSARRTSVRKTTPRNLRTSFQEVEVVSDDEGKDFDKDKDKGKTRDIVDVAHDLEVAKMAGFREIRLKELRQAKNADMEAACADEGITYIKLDQARANVAEIRASRDYAAWPKEKEPQDEEDRDQQCTTSNEDVEEE</sequence>
<feature type="coiled-coil region" evidence="1">
    <location>
        <begin position="207"/>
        <end position="241"/>
    </location>
</feature>
<keyword evidence="5" id="KW-1185">Reference proteome</keyword>
<dbReference type="AlphaFoldDB" id="A0A388M8Q3"/>
<reference evidence="4 5" key="1">
    <citation type="journal article" date="2018" name="Cell">
        <title>The Chara Genome: Secondary Complexity and Implications for Plant Terrestrialization.</title>
        <authorList>
            <person name="Nishiyama T."/>
            <person name="Sakayama H."/>
            <person name="Vries J.D."/>
            <person name="Buschmann H."/>
            <person name="Saint-Marcoux D."/>
            <person name="Ullrich K.K."/>
            <person name="Haas F.B."/>
            <person name="Vanderstraeten L."/>
            <person name="Becker D."/>
            <person name="Lang D."/>
            <person name="Vosolsobe S."/>
            <person name="Rombauts S."/>
            <person name="Wilhelmsson P.K.I."/>
            <person name="Janitza P."/>
            <person name="Kern R."/>
            <person name="Heyl A."/>
            <person name="Rumpler F."/>
            <person name="Villalobos L.I.A.C."/>
            <person name="Clay J.M."/>
            <person name="Skokan R."/>
            <person name="Toyoda A."/>
            <person name="Suzuki Y."/>
            <person name="Kagoshima H."/>
            <person name="Schijlen E."/>
            <person name="Tajeshwar N."/>
            <person name="Catarino B."/>
            <person name="Hetherington A.J."/>
            <person name="Saltykova A."/>
            <person name="Bonnot C."/>
            <person name="Breuninger H."/>
            <person name="Symeonidi A."/>
            <person name="Radhakrishnan G.V."/>
            <person name="Van Nieuwerburgh F."/>
            <person name="Deforce D."/>
            <person name="Chang C."/>
            <person name="Karol K.G."/>
            <person name="Hedrich R."/>
            <person name="Ulvskov P."/>
            <person name="Glockner G."/>
            <person name="Delwiche C.F."/>
            <person name="Petrasek J."/>
            <person name="Van de Peer Y."/>
            <person name="Friml J."/>
            <person name="Beilby M."/>
            <person name="Dolan L."/>
            <person name="Kohara Y."/>
            <person name="Sugano S."/>
            <person name="Fujiyama A."/>
            <person name="Delaux P.-M."/>
            <person name="Quint M."/>
            <person name="TheiBen G."/>
            <person name="Hagemann M."/>
            <person name="Harholt J."/>
            <person name="Dunand C."/>
            <person name="Zachgo S."/>
            <person name="Langdale J."/>
            <person name="Maumus F."/>
            <person name="Straeten D.V.D."/>
            <person name="Gould S.B."/>
            <person name="Rensing S.A."/>
        </authorList>
    </citation>
    <scope>NUCLEOTIDE SEQUENCE [LARGE SCALE GENOMIC DNA]</scope>
    <source>
        <strain evidence="4 5">S276</strain>
    </source>
</reference>
<feature type="chain" id="PRO_5017266370" description="ShKT domain-containing protein" evidence="3">
    <location>
        <begin position="23"/>
        <end position="411"/>
    </location>
</feature>
<gene>
    <name evidence="4" type="ORF">CBR_g51568</name>
</gene>
<dbReference type="Proteomes" id="UP000265515">
    <property type="component" value="Unassembled WGS sequence"/>
</dbReference>
<keyword evidence="3" id="KW-0732">Signal</keyword>
<accession>A0A388M8Q3</accession>
<evidence type="ECO:0000256" key="2">
    <source>
        <dbReference type="SAM" id="MobiDB-lite"/>
    </source>
</evidence>
<name>A0A388M8Q3_CHABU</name>
<dbReference type="Gramene" id="GBG90964">
    <property type="protein sequence ID" value="GBG90964"/>
    <property type="gene ID" value="CBR_g51568"/>
</dbReference>
<dbReference type="EMBL" id="BFEA01000857">
    <property type="protein sequence ID" value="GBG90964.1"/>
    <property type="molecule type" value="Genomic_DNA"/>
</dbReference>
<evidence type="ECO:0000313" key="4">
    <source>
        <dbReference type="EMBL" id="GBG90964.1"/>
    </source>
</evidence>
<protein>
    <recommendedName>
        <fullName evidence="6">ShKT domain-containing protein</fullName>
    </recommendedName>
</protein>
<organism evidence="4 5">
    <name type="scientific">Chara braunii</name>
    <name type="common">Braun's stonewort</name>
    <dbReference type="NCBI Taxonomy" id="69332"/>
    <lineage>
        <taxon>Eukaryota</taxon>
        <taxon>Viridiplantae</taxon>
        <taxon>Streptophyta</taxon>
        <taxon>Charophyceae</taxon>
        <taxon>Charales</taxon>
        <taxon>Characeae</taxon>
        <taxon>Chara</taxon>
    </lineage>
</organism>
<evidence type="ECO:0000313" key="5">
    <source>
        <dbReference type="Proteomes" id="UP000265515"/>
    </source>
</evidence>
<evidence type="ECO:0008006" key="6">
    <source>
        <dbReference type="Google" id="ProtNLM"/>
    </source>
</evidence>
<feature type="signal peptide" evidence="3">
    <location>
        <begin position="1"/>
        <end position="22"/>
    </location>
</feature>